<dbReference type="EMBL" id="ADMC01000017">
    <property type="protein sequence ID" value="EHP48836.1"/>
    <property type="molecule type" value="Genomic_DNA"/>
</dbReference>
<dbReference type="HOGENOM" id="CLU_1873311_0_0_10"/>
<dbReference type="PATRIC" id="fig|742817.3.peg.1274"/>
<keyword evidence="1" id="KW-0812">Transmembrane</keyword>
<comment type="caution">
    <text evidence="2">The sequence shown here is derived from an EMBL/GenBank/DDBJ whole genome shotgun (WGS) entry which is preliminary data.</text>
</comment>
<dbReference type="AlphaFoldDB" id="H1DG13"/>
<name>H1DG13_9BACT</name>
<sequence length="136" mass="15400">MQRVKNRNDGYSNVKSFNLCRMKTKILIAGILTCVVICLAFPIKANFFALSISGIVYENTTDQPFENVLVTELGYEESHLAKTDKTGFFNMQVSHLPTTLKLERRTEEGAVEKKQYEAEQSECLIDWSTLQAAGNR</sequence>
<feature type="transmembrane region" description="Helical" evidence="1">
    <location>
        <begin position="26"/>
        <end position="43"/>
    </location>
</feature>
<evidence type="ECO:0000313" key="3">
    <source>
        <dbReference type="Proteomes" id="UP000004892"/>
    </source>
</evidence>
<gene>
    <name evidence="2" type="ORF">HMPREF9449_01199</name>
</gene>
<protein>
    <submittedName>
        <fullName evidence="2">Uncharacterized protein</fullName>
    </submittedName>
</protein>
<organism evidence="2 3">
    <name type="scientific">Odoribacter laneus YIT 12061</name>
    <dbReference type="NCBI Taxonomy" id="742817"/>
    <lineage>
        <taxon>Bacteria</taxon>
        <taxon>Pseudomonadati</taxon>
        <taxon>Bacteroidota</taxon>
        <taxon>Bacteroidia</taxon>
        <taxon>Bacteroidales</taxon>
        <taxon>Odoribacteraceae</taxon>
        <taxon>Odoribacter</taxon>
    </lineage>
</organism>
<accession>H1DG13</accession>
<proteinExistence type="predicted"/>
<keyword evidence="1" id="KW-1133">Transmembrane helix</keyword>
<keyword evidence="1" id="KW-0472">Membrane</keyword>
<reference evidence="2 3" key="1">
    <citation type="submission" date="2012-01" db="EMBL/GenBank/DDBJ databases">
        <title>The Genome Sequence of Odoribacter laneus YIT 12061.</title>
        <authorList>
            <consortium name="The Broad Institute Genome Sequencing Platform"/>
            <person name="Earl A."/>
            <person name="Ward D."/>
            <person name="Feldgarden M."/>
            <person name="Gevers D."/>
            <person name="Morotomi M."/>
            <person name="Young S.K."/>
            <person name="Zeng Q."/>
            <person name="Gargeya S."/>
            <person name="Fitzgerald M."/>
            <person name="Haas B."/>
            <person name="Abouelleil A."/>
            <person name="Alvarado L."/>
            <person name="Arachchi H.M."/>
            <person name="Berlin A."/>
            <person name="Chapman S.B."/>
            <person name="Gearin G."/>
            <person name="Goldberg J."/>
            <person name="Griggs A."/>
            <person name="Gujja S."/>
            <person name="Hansen M."/>
            <person name="Heiman D."/>
            <person name="Howarth C."/>
            <person name="Larimer J."/>
            <person name="Lui A."/>
            <person name="MacDonald P.J.P."/>
            <person name="McCowen C."/>
            <person name="Montmayeur A."/>
            <person name="Murphy C."/>
            <person name="Neiman D."/>
            <person name="Pearson M."/>
            <person name="Priest M."/>
            <person name="Roberts A."/>
            <person name="Saif S."/>
            <person name="Shea T."/>
            <person name="Sisk P."/>
            <person name="Stolte C."/>
            <person name="Sykes S."/>
            <person name="Wortman J."/>
            <person name="Nusbaum C."/>
            <person name="Birren B."/>
        </authorList>
    </citation>
    <scope>NUCLEOTIDE SEQUENCE [LARGE SCALE GENOMIC DNA]</scope>
    <source>
        <strain evidence="2 3">YIT 12061</strain>
    </source>
</reference>
<keyword evidence="3" id="KW-1185">Reference proteome</keyword>
<evidence type="ECO:0000313" key="2">
    <source>
        <dbReference type="EMBL" id="EHP48836.1"/>
    </source>
</evidence>
<evidence type="ECO:0000256" key="1">
    <source>
        <dbReference type="SAM" id="Phobius"/>
    </source>
</evidence>
<dbReference type="Proteomes" id="UP000004892">
    <property type="component" value="Unassembled WGS sequence"/>
</dbReference>